<dbReference type="CDD" id="cd11304">
    <property type="entry name" value="Cadherin_repeat"/>
    <property type="match status" value="5"/>
</dbReference>
<dbReference type="PROSITE" id="PS00330">
    <property type="entry name" value="HEMOLYSIN_CALCIUM"/>
    <property type="match status" value="3"/>
</dbReference>
<dbReference type="Pfam" id="PF00028">
    <property type="entry name" value="Cadherin"/>
    <property type="match status" value="3"/>
</dbReference>
<evidence type="ECO:0000313" key="5">
    <source>
        <dbReference type="Proteomes" id="UP000320653"/>
    </source>
</evidence>
<dbReference type="Gene3D" id="2.150.10.10">
    <property type="entry name" value="Serralysin-like metalloprotease, C-terminal"/>
    <property type="match status" value="2"/>
</dbReference>
<proteinExistence type="predicted"/>
<protein>
    <submittedName>
        <fullName evidence="4">Hemolysin type calcium-binding protein</fullName>
    </submittedName>
</protein>
<dbReference type="PROSITE" id="PS50268">
    <property type="entry name" value="CADHERIN_2"/>
    <property type="match status" value="6"/>
</dbReference>
<dbReference type="Gene3D" id="2.60.40.60">
    <property type="entry name" value="Cadherins"/>
    <property type="match status" value="6"/>
</dbReference>
<sequence length="1142" mass="117498">MATGNSTVTIDPWPLQVEENTSVGTVVATVTVTDPDGLRTLNPVVVSNQSYFKVVAISGTPGAYQLVVNGALNYEAMQEIGIQIRVTDVGNVPDFHSFTIGVTNVDEAPTNIALSNTTVSESARIGSVVGTLSATDPEGGALTYSLASGEGDNSRYFALKTDADGNVSVVLTNVLDFEGSDAVNGVYDLVVNVTDANGNVTKQTISIQSTDDPFKLSSTPTGKSYLSVAENAEAGTEVGYIQAFDSSFTPVSAELTDDAGGLFSITTRTVGNEVRYYLTVNGQLDYETLSQHSVTIRATDANGVSQEKTFEIDIVDAPEETDPGVTSRGTITIDANTVLAGQNGGVNWNDYLDAAYAKVTGNLPSGVQFGPDTASQYVYTLSDGNKVTLSGSDLAYWWSDVASDANTGEDVHVVGGTINSLAFGSATATELSITGLDLWNDSGLMNRIFGETNILAQAFMHGPNAPTPAELAHVKAILSSYAQNFIGSSGADTFTGTIFDDTIAGNGGNDLLQGGAGNDTVNGGAGSDTSVYRGVRADYTVTYNGDGSWTISDNRTYGTSDGTDTLTNVEFAKFSDSKMALVSNTAPVLSNLSAVSVAENQKAVATIKATDADAGATIAYSIIGGADAALFTINATTGALAFKAAPDFEKPTDQGKNNVYDVVVRAVDNGGLSDQKAIAVTVKNVNEAPAISSNGGGAKASVGVTENQTAVTVVKAVDPDAGAVLTYSITGGVDAALFTIDATTGQLSFRSAPDFENPVDAGNDNVYDVTVSAKDAGGLAAVQAIAVTVGNANERPVFSSSASVRIAENKTAVTTVAAATPENRAVTYSLAGGIDARLFVIDAATGALSFKTAPDYETPKDAGKDNVYDIIVQASDGALSDTQAIRIVVTDVKGETLKGTTGADKLTGTGEQDVLDGKAGADTMAGGKGNDTYIVDNVGDKVIEKAGSGADLVKASISYKLATNVENLTLTGTKAIDGTGNTLANTITGNAAANTIKGGAGNDTLNGGAGNDKLYGDAGNDKLYGGAGADDLYGGAGKDFFIFKSIKDSKVAAAGRDTIFDFAGAKGDRIDLSAIDANTKLAGNQAFSFLGTKAFTKEAGELRYEKSGSDTYLYGDVNGDGKADFSIYFDDALTLSRSYFLL</sequence>
<keyword evidence="5" id="KW-1185">Reference proteome</keyword>
<dbReference type="GO" id="GO:0005886">
    <property type="term" value="C:plasma membrane"/>
    <property type="evidence" value="ECO:0007669"/>
    <property type="project" value="UniProtKB-SubCell"/>
</dbReference>
<feature type="domain" description="Cadherin" evidence="3">
    <location>
        <begin position="798"/>
        <end position="906"/>
    </location>
</feature>
<dbReference type="GO" id="GO:0007156">
    <property type="term" value="P:homophilic cell adhesion via plasma membrane adhesion molecules"/>
    <property type="evidence" value="ECO:0007669"/>
    <property type="project" value="InterPro"/>
</dbReference>
<feature type="domain" description="Cadherin" evidence="3">
    <location>
        <begin position="220"/>
        <end position="325"/>
    </location>
</feature>
<dbReference type="EMBL" id="VIWP01000001">
    <property type="protein sequence ID" value="TWF59103.1"/>
    <property type="molecule type" value="Genomic_DNA"/>
</dbReference>
<organism evidence="4 5">
    <name type="scientific">Neorhizobium alkalisoli</name>
    <dbReference type="NCBI Taxonomy" id="528178"/>
    <lineage>
        <taxon>Bacteria</taxon>
        <taxon>Pseudomonadati</taxon>
        <taxon>Pseudomonadota</taxon>
        <taxon>Alphaproteobacteria</taxon>
        <taxon>Hyphomicrobiales</taxon>
        <taxon>Rhizobiaceae</taxon>
        <taxon>Rhizobium/Agrobacterium group</taxon>
        <taxon>Neorhizobium</taxon>
    </lineage>
</organism>
<dbReference type="AlphaFoldDB" id="A0A561R927"/>
<keyword evidence="2" id="KW-0472">Membrane</keyword>
<feature type="domain" description="Cadherin" evidence="3">
    <location>
        <begin position="9"/>
        <end position="111"/>
    </location>
</feature>
<feature type="domain" description="Cadherin" evidence="3">
    <location>
        <begin position="704"/>
        <end position="798"/>
    </location>
</feature>
<dbReference type="SMART" id="SM00112">
    <property type="entry name" value="CA"/>
    <property type="match status" value="6"/>
</dbReference>
<keyword evidence="1" id="KW-0812">Transmembrane</keyword>
<dbReference type="SUPFAM" id="SSF49313">
    <property type="entry name" value="Cadherin-like"/>
    <property type="match status" value="6"/>
</dbReference>
<dbReference type="SUPFAM" id="SSF51120">
    <property type="entry name" value="beta-Roll"/>
    <property type="match status" value="2"/>
</dbReference>
<gene>
    <name evidence="4" type="ORF">FHW37_101909</name>
</gene>
<dbReference type="InterPro" id="IPR011049">
    <property type="entry name" value="Serralysin-like_metalloprot_C"/>
</dbReference>
<evidence type="ECO:0000256" key="2">
    <source>
        <dbReference type="ARBA" id="ARBA00022989"/>
    </source>
</evidence>
<evidence type="ECO:0000256" key="1">
    <source>
        <dbReference type="ARBA" id="ARBA00022692"/>
    </source>
</evidence>
<dbReference type="GO" id="GO:0005509">
    <property type="term" value="F:calcium ion binding"/>
    <property type="evidence" value="ECO:0007669"/>
    <property type="project" value="InterPro"/>
</dbReference>
<dbReference type="OrthoDB" id="223957at2"/>
<dbReference type="Proteomes" id="UP000320653">
    <property type="component" value="Unassembled WGS sequence"/>
</dbReference>
<dbReference type="InterPro" id="IPR002126">
    <property type="entry name" value="Cadherin-like_dom"/>
</dbReference>
<dbReference type="InterPro" id="IPR015919">
    <property type="entry name" value="Cadherin-like_sf"/>
</dbReference>
<accession>A0A561R927</accession>
<dbReference type="PANTHER" id="PTHR24026:SF126">
    <property type="entry name" value="PROTOCADHERIN FAT 4"/>
    <property type="match status" value="1"/>
</dbReference>
<dbReference type="Pfam" id="PF00353">
    <property type="entry name" value="HemolysinCabind"/>
    <property type="match status" value="3"/>
</dbReference>
<feature type="domain" description="Cadherin" evidence="3">
    <location>
        <begin position="589"/>
        <end position="691"/>
    </location>
</feature>
<dbReference type="PRINTS" id="PR00313">
    <property type="entry name" value="CABNDNGRPT"/>
</dbReference>
<dbReference type="PANTHER" id="PTHR24026">
    <property type="entry name" value="FAT ATYPICAL CADHERIN-RELATED"/>
    <property type="match status" value="1"/>
</dbReference>
<dbReference type="InterPro" id="IPR001343">
    <property type="entry name" value="Hemolysn_Ca-bd"/>
</dbReference>
<name>A0A561R927_9HYPH</name>
<dbReference type="InterPro" id="IPR018511">
    <property type="entry name" value="Hemolysin-typ_Ca-bd_CS"/>
</dbReference>
<evidence type="ECO:0000313" key="4">
    <source>
        <dbReference type="EMBL" id="TWF59103.1"/>
    </source>
</evidence>
<dbReference type="RefSeq" id="WP_145633049.1">
    <property type="nucleotide sequence ID" value="NZ_VIWP01000001.1"/>
</dbReference>
<keyword evidence="2" id="KW-1133">Transmembrane helix</keyword>
<comment type="caution">
    <text evidence="4">The sequence shown here is derived from an EMBL/GenBank/DDBJ whole genome shotgun (WGS) entry which is preliminary data.</text>
</comment>
<feature type="domain" description="Cadherin" evidence="3">
    <location>
        <begin position="111"/>
        <end position="222"/>
    </location>
</feature>
<reference evidence="4 5" key="1">
    <citation type="submission" date="2019-06" db="EMBL/GenBank/DDBJ databases">
        <title>Sorghum-associated microbial communities from plants grown in Nebraska, USA.</title>
        <authorList>
            <person name="Schachtman D."/>
        </authorList>
    </citation>
    <scope>NUCLEOTIDE SEQUENCE [LARGE SCALE GENOMIC DNA]</scope>
    <source>
        <strain evidence="4 5">1225</strain>
    </source>
</reference>
<evidence type="ECO:0000259" key="3">
    <source>
        <dbReference type="PROSITE" id="PS50268"/>
    </source>
</evidence>
<dbReference type="PRINTS" id="PR00205">
    <property type="entry name" value="CADHERIN"/>
</dbReference>